<sequence>MPRLAGFSDNPFQSRSDVIKATIALLRPLIPYFSQGKGRIAVPSATAAHFDERPAQLEGFARPLWAVGALLLALDHGVQDGLKAEITELVQPWIDGFISGTDPEHADYWGVMNDIDQRMVEAEIISFALLAAPEQILGKMTDKQRENVAAWLRSLHNLPMPENNWRWFRVFANLALVKVLGEPLGNVQAEISADMDILDSFYRVDGWSADGPWQSREQAQSELDVAERTGRRDTVGIGRQADYYSGSFAIQFSQLLFVRFASDIDPARAAQYRSRARDFGSEFWRYFDASGAAIPFGRSLTYRFACGGFFAALAFADATEPMSHVLSPGVVKGLLLRHMRWWAWHSDNIFYPDGTLNIGWLYPNMYMAEDYNSPQSPYWCLKTLIAVGLPDDHPFWTSDEERYPSFSPPAALIRAPEQIVCNHPHGNHHFMLTPGQWVAWPMKSNQAKYCKFAYSSSFAFSVPTGPLIQQIAPDNTLALSRDGRESWAVKWKCEEVSFREVVLGGGELCSGVLSATVKWYPWGDRAVSVETTLIPPTDSWPDWHIRVHRVYVKEGLKTLHLSEGGFAISGRRLSDGRNLPVLDDVPEDAKMGLEGLKEGEGEALIMSEAGASGLVSSLKGAVAPSESRVSVFKPDSNTNIACQRTLMPLTEYGFSGGLNAGTEVCIAQCVFAVSTRANGRQLPPKTPLRSRWLQRPRLVFHDTGALAMVKCVR</sequence>
<feature type="domain" description="DUF2264" evidence="2">
    <location>
        <begin position="411"/>
        <end position="697"/>
    </location>
</feature>
<dbReference type="PANTHER" id="PTHR35339">
    <property type="entry name" value="LINALOOL DEHYDRATASE_ISOMERASE DOMAIN-CONTAINING PROTEIN"/>
    <property type="match status" value="1"/>
</dbReference>
<dbReference type="RefSeq" id="XP_046122388.1">
    <property type="nucleotide sequence ID" value="XM_046258066.1"/>
</dbReference>
<keyword evidence="4" id="KW-1185">Reference proteome</keyword>
<protein>
    <recommendedName>
        <fullName evidence="5">DUF2264 domain-containing protein</fullName>
    </recommendedName>
</protein>
<dbReference type="AlphaFoldDB" id="A0A9P8CSU1"/>
<gene>
    <name evidence="3" type="ORF">F5Z01DRAFT_197799</name>
</gene>
<dbReference type="InterPro" id="IPR016624">
    <property type="entry name" value="UCP014753"/>
</dbReference>
<dbReference type="GeneID" id="70288969"/>
<feature type="domain" description="DUF2264" evidence="1">
    <location>
        <begin position="14"/>
        <end position="402"/>
    </location>
</feature>
<proteinExistence type="predicted"/>
<evidence type="ECO:0000313" key="4">
    <source>
        <dbReference type="Proteomes" id="UP000887229"/>
    </source>
</evidence>
<evidence type="ECO:0008006" key="5">
    <source>
        <dbReference type="Google" id="ProtNLM"/>
    </source>
</evidence>
<dbReference type="InterPro" id="IPR049349">
    <property type="entry name" value="DUF2264_N"/>
</dbReference>
<evidence type="ECO:0000313" key="3">
    <source>
        <dbReference type="EMBL" id="KAG9258464.1"/>
    </source>
</evidence>
<dbReference type="PIRSF" id="PIRSF014753">
    <property type="entry name" value="UCP014753"/>
    <property type="match status" value="1"/>
</dbReference>
<dbReference type="OrthoDB" id="5150166at2759"/>
<name>A0A9P8CSU1_9HYPO</name>
<accession>A0A9P8CSU1</accession>
<dbReference type="Pfam" id="PF20938">
    <property type="entry name" value="DUF2264_C"/>
    <property type="match status" value="1"/>
</dbReference>
<organism evidence="3 4">
    <name type="scientific">Emericellopsis atlantica</name>
    <dbReference type="NCBI Taxonomy" id="2614577"/>
    <lineage>
        <taxon>Eukaryota</taxon>
        <taxon>Fungi</taxon>
        <taxon>Dikarya</taxon>
        <taxon>Ascomycota</taxon>
        <taxon>Pezizomycotina</taxon>
        <taxon>Sordariomycetes</taxon>
        <taxon>Hypocreomycetidae</taxon>
        <taxon>Hypocreales</taxon>
        <taxon>Bionectriaceae</taxon>
        <taxon>Emericellopsis</taxon>
    </lineage>
</organism>
<dbReference type="PANTHER" id="PTHR35339:SF2">
    <property type="entry name" value="DUF2264 DOMAIN-CONTAINING PROTEIN-RELATED"/>
    <property type="match status" value="1"/>
</dbReference>
<evidence type="ECO:0000259" key="2">
    <source>
        <dbReference type="Pfam" id="PF20938"/>
    </source>
</evidence>
<dbReference type="Pfam" id="PF10022">
    <property type="entry name" value="DUF2264"/>
    <property type="match status" value="1"/>
</dbReference>
<dbReference type="EMBL" id="MU251243">
    <property type="protein sequence ID" value="KAG9258464.1"/>
    <property type="molecule type" value="Genomic_DNA"/>
</dbReference>
<dbReference type="Proteomes" id="UP000887229">
    <property type="component" value="Unassembled WGS sequence"/>
</dbReference>
<comment type="caution">
    <text evidence="3">The sequence shown here is derived from an EMBL/GenBank/DDBJ whole genome shotgun (WGS) entry which is preliminary data.</text>
</comment>
<reference evidence="3" key="1">
    <citation type="journal article" date="2021" name="IMA Fungus">
        <title>Genomic characterization of three marine fungi, including Emericellopsis atlantica sp. nov. with signatures of a generalist lifestyle and marine biomass degradation.</title>
        <authorList>
            <person name="Hagestad O.C."/>
            <person name="Hou L."/>
            <person name="Andersen J.H."/>
            <person name="Hansen E.H."/>
            <person name="Altermark B."/>
            <person name="Li C."/>
            <person name="Kuhnert E."/>
            <person name="Cox R.J."/>
            <person name="Crous P.W."/>
            <person name="Spatafora J.W."/>
            <person name="Lail K."/>
            <person name="Amirebrahimi M."/>
            <person name="Lipzen A."/>
            <person name="Pangilinan J."/>
            <person name="Andreopoulos W."/>
            <person name="Hayes R.D."/>
            <person name="Ng V."/>
            <person name="Grigoriev I.V."/>
            <person name="Jackson S.A."/>
            <person name="Sutton T.D.S."/>
            <person name="Dobson A.D.W."/>
            <person name="Rama T."/>
        </authorList>
    </citation>
    <scope>NUCLEOTIDE SEQUENCE</scope>
    <source>
        <strain evidence="3">TS7</strain>
    </source>
</reference>
<dbReference type="InterPro" id="IPR049237">
    <property type="entry name" value="DUF2264_C"/>
</dbReference>
<evidence type="ECO:0000259" key="1">
    <source>
        <dbReference type="Pfam" id="PF10022"/>
    </source>
</evidence>